<comment type="caution">
    <text evidence="1">The sequence shown here is derived from an EMBL/GenBank/DDBJ whole genome shotgun (WGS) entry which is preliminary data.</text>
</comment>
<dbReference type="Pfam" id="PF10076">
    <property type="entry name" value="Phage_Mu_Gp48"/>
    <property type="match status" value="1"/>
</dbReference>
<evidence type="ECO:0000313" key="1">
    <source>
        <dbReference type="EMBL" id="MBF1264521.1"/>
    </source>
</evidence>
<proteinExistence type="predicted"/>
<reference evidence="1" key="1">
    <citation type="submission" date="2020-04" db="EMBL/GenBank/DDBJ databases">
        <title>Deep metagenomics examines the oral microbiome during advanced dental caries in children, revealing novel taxa and co-occurrences with host molecules.</title>
        <authorList>
            <person name="Baker J.L."/>
            <person name="Morton J.T."/>
            <person name="Dinis M."/>
            <person name="Alvarez R."/>
            <person name="Tran N.C."/>
            <person name="Knight R."/>
            <person name="Edlund A."/>
        </authorList>
    </citation>
    <scope>NUCLEOTIDE SEQUENCE</scope>
    <source>
        <strain evidence="1">JCVI_32_bin.62</strain>
    </source>
</reference>
<dbReference type="InterPro" id="IPR018755">
    <property type="entry name" value="Phage_Mu_Gp48"/>
</dbReference>
<organism evidence="1 2">
    <name type="scientific">Neisseria sicca</name>
    <dbReference type="NCBI Taxonomy" id="490"/>
    <lineage>
        <taxon>Bacteria</taxon>
        <taxon>Pseudomonadati</taxon>
        <taxon>Pseudomonadota</taxon>
        <taxon>Betaproteobacteria</taxon>
        <taxon>Neisseriales</taxon>
        <taxon>Neisseriaceae</taxon>
        <taxon>Neisseria</taxon>
    </lineage>
</organism>
<protein>
    <submittedName>
        <fullName evidence="1">YmfQ family protein</fullName>
    </submittedName>
</protein>
<dbReference type="EMBL" id="JABZQQ010000010">
    <property type="protein sequence ID" value="MBF1264521.1"/>
    <property type="molecule type" value="Genomic_DNA"/>
</dbReference>
<gene>
    <name evidence="1" type="ORF">HXM80_02290</name>
</gene>
<dbReference type="Proteomes" id="UP000780345">
    <property type="component" value="Unassembled WGS sequence"/>
</dbReference>
<dbReference type="AlphaFoldDB" id="A0A930GSL6"/>
<evidence type="ECO:0000313" key="2">
    <source>
        <dbReference type="Proteomes" id="UP000780345"/>
    </source>
</evidence>
<sequence>MGYRETLLGLLPPVSYNRTAPRIRAQAEIDGMGLDEIRFSASTVADAIHPATAGDMLPDWERVLGLVSDGKTRQERIFAVMAKLNETGGLSIPYFVRLARAAGYQIEISEPQPFRAGVNRVGDRIGSEDLIYIWRVNIKNGNNHIYQFRAGVSAAGERLSGYGDAFIERVVQDLKPAHTDVHFTYER</sequence>
<accession>A0A930GSL6</accession>
<name>A0A930GSL6_NEISI</name>